<proteinExistence type="predicted"/>
<feature type="compositionally biased region" description="Gly residues" evidence="1">
    <location>
        <begin position="124"/>
        <end position="148"/>
    </location>
</feature>
<evidence type="ECO:0000256" key="1">
    <source>
        <dbReference type="SAM" id="MobiDB-lite"/>
    </source>
</evidence>
<comment type="caution">
    <text evidence="2">The sequence shown here is derived from an EMBL/GenBank/DDBJ whole genome shotgun (WGS) entry which is preliminary data.</text>
</comment>
<accession>A0A397TW08</accession>
<protein>
    <submittedName>
        <fullName evidence="2">Uncharacterized protein</fullName>
    </submittedName>
</protein>
<dbReference type="AlphaFoldDB" id="A0A397TW08"/>
<dbReference type="STRING" id="658196.A0A397TW08"/>
<name>A0A397TW08_9GLOM</name>
<feature type="region of interest" description="Disordered" evidence="1">
    <location>
        <begin position="120"/>
        <end position="151"/>
    </location>
</feature>
<evidence type="ECO:0000313" key="2">
    <source>
        <dbReference type="EMBL" id="RIA99351.1"/>
    </source>
</evidence>
<reference evidence="2 3" key="1">
    <citation type="submission" date="2018-06" db="EMBL/GenBank/DDBJ databases">
        <title>Comparative genomics reveals the genomic features of Rhizophagus irregularis, R. cerebriforme, R. diaphanum and Gigaspora rosea, and their symbiotic lifestyle signature.</title>
        <authorList>
            <person name="Morin E."/>
            <person name="San Clemente H."/>
            <person name="Chen E.C.H."/>
            <person name="De La Providencia I."/>
            <person name="Hainaut M."/>
            <person name="Kuo A."/>
            <person name="Kohler A."/>
            <person name="Murat C."/>
            <person name="Tang N."/>
            <person name="Roy S."/>
            <person name="Loubradou J."/>
            <person name="Henrissat B."/>
            <person name="Grigoriev I.V."/>
            <person name="Corradi N."/>
            <person name="Roux C."/>
            <person name="Martin F.M."/>
        </authorList>
    </citation>
    <scope>NUCLEOTIDE SEQUENCE [LARGE SCALE GENOMIC DNA]</scope>
    <source>
        <strain evidence="2 3">DAOM 227022</strain>
    </source>
</reference>
<dbReference type="EMBL" id="QKYT01000005">
    <property type="protein sequence ID" value="RIA99351.1"/>
    <property type="molecule type" value="Genomic_DNA"/>
</dbReference>
<dbReference type="Proteomes" id="UP000265703">
    <property type="component" value="Unassembled WGS sequence"/>
</dbReference>
<evidence type="ECO:0000313" key="3">
    <source>
        <dbReference type="Proteomes" id="UP000265703"/>
    </source>
</evidence>
<sequence>MDVTIDASGSNGHNASNGTNGIMYGSNGGSAGQAGSGSNGGNIQVTLSSVPYSNEPGHINISGTKTYSNGHVEYINNDYHLGKTGLIHFISRGGRGGNGGIGGNGAGGCKGIDGTNATKYSDGTDGGSGGAGGSGGRGSSGGNGGNGGHIKISVSEHDAHLLMLIGNFDVSGGGGGARGYHGSGGSGGSGGRGGNSYSWTETIPAVYEYPSNNALTTYNSTSNRSVDATMYWRRTEEIDHYIRPTYTKTDYRCDYKTGMYIGDGSSNSNALTKYNGPPVEYLSSQAIKRYDRPGETDIHYRRIDEIRLHGRINPTEYNNTRLIEPAEPRLITPEKTVHHSRPGGKRGASGCNGYSPTVVLYSGRNGSIGTSEYGVINEYGYWE</sequence>
<keyword evidence="3" id="KW-1185">Reference proteome</keyword>
<gene>
    <name evidence="2" type="ORF">C1645_811593</name>
</gene>
<feature type="non-terminal residue" evidence="2">
    <location>
        <position position="383"/>
    </location>
</feature>
<organism evidence="2 3">
    <name type="scientific">Glomus cerebriforme</name>
    <dbReference type="NCBI Taxonomy" id="658196"/>
    <lineage>
        <taxon>Eukaryota</taxon>
        <taxon>Fungi</taxon>
        <taxon>Fungi incertae sedis</taxon>
        <taxon>Mucoromycota</taxon>
        <taxon>Glomeromycotina</taxon>
        <taxon>Glomeromycetes</taxon>
        <taxon>Glomerales</taxon>
        <taxon>Glomeraceae</taxon>
        <taxon>Glomus</taxon>
    </lineage>
</organism>